<keyword evidence="1" id="KW-0540">Nuclease</keyword>
<dbReference type="PANTHER" id="PTHR38733:SF1">
    <property type="entry name" value="TYPE IV METHYL-DIRECTED RESTRICTION ENZYME ECOKMCRBC"/>
    <property type="match status" value="1"/>
</dbReference>
<organism evidence="1 2">
    <name type="scientific">Paracoccus marinaquae</name>
    <dbReference type="NCBI Taxonomy" id="2841926"/>
    <lineage>
        <taxon>Bacteria</taxon>
        <taxon>Pseudomonadati</taxon>
        <taxon>Pseudomonadota</taxon>
        <taxon>Alphaproteobacteria</taxon>
        <taxon>Rhodobacterales</taxon>
        <taxon>Paracoccaceae</taxon>
        <taxon>Paracoccus</taxon>
    </lineage>
</organism>
<dbReference type="Pfam" id="PF10117">
    <property type="entry name" value="McrBC"/>
    <property type="match status" value="1"/>
</dbReference>
<dbReference type="PANTHER" id="PTHR38733">
    <property type="entry name" value="PROTEIN MCRC"/>
    <property type="match status" value="1"/>
</dbReference>
<gene>
    <name evidence="1" type="primary">mcrC</name>
    <name evidence="1" type="ORF">KNW02_19895</name>
</gene>
<sequence>MASEIPLRNIWILFLYAADLVQLQGRFERDVEQAQDLPDLIGRLMAHVVEDRLHRNLSRGYQARTAVLPRVRGRIDMLATEAGQLMERGQIACRFEEHVMDTPRNRLVRAALERLSARVSVRETGHRCRSLAADFARAGVSARRPSRAELATDQIGRNENADRMMVALARMVFDGTIPTETKGASLQPGDETTEHLIRRLFERAIGNALRIALKPEGWSIAQGRRLAWPVSGTTPGLSAILPGMQTDIELTHPETERHVVIDTKFTRILTRSNHRDEILRSGYLYQMYAYLRTQEHMEQPPSLTSEGILLHPQVGGSVDETLVIQGHPISFRTIDLTAPTTEFASHLHKTATAQARIGI</sequence>
<protein>
    <submittedName>
        <fullName evidence="1">5-methylcytosine-specific restriction endonuclease system specificity protein McrC</fullName>
        <ecNumber evidence="1">3.1.21.-</ecNumber>
    </submittedName>
</protein>
<dbReference type="InterPro" id="IPR019292">
    <property type="entry name" value="McrC"/>
</dbReference>
<dbReference type="RefSeq" id="WP_216034925.1">
    <property type="nucleotide sequence ID" value="NZ_JAHKNG010000079.1"/>
</dbReference>
<evidence type="ECO:0000313" key="2">
    <source>
        <dbReference type="Proteomes" id="UP001166191"/>
    </source>
</evidence>
<dbReference type="EMBL" id="JAHKNG010000079">
    <property type="protein sequence ID" value="MBU3032343.1"/>
    <property type="molecule type" value="Genomic_DNA"/>
</dbReference>
<dbReference type="NCBIfam" id="NF007277">
    <property type="entry name" value="PRK09736.1"/>
    <property type="match status" value="1"/>
</dbReference>
<dbReference type="GO" id="GO:0004519">
    <property type="term" value="F:endonuclease activity"/>
    <property type="evidence" value="ECO:0007669"/>
    <property type="project" value="UniProtKB-KW"/>
</dbReference>
<dbReference type="GO" id="GO:0016787">
    <property type="term" value="F:hydrolase activity"/>
    <property type="evidence" value="ECO:0007669"/>
    <property type="project" value="UniProtKB-KW"/>
</dbReference>
<dbReference type="Proteomes" id="UP001166191">
    <property type="component" value="Unassembled WGS sequence"/>
</dbReference>
<keyword evidence="1" id="KW-0255">Endonuclease</keyword>
<name>A0ABS6AP09_9RHOB</name>
<reference evidence="1" key="1">
    <citation type="submission" date="2021-06" db="EMBL/GenBank/DDBJ databases">
        <title>Paracoccus bacterium XHP0099 sp. nov., isolated from the surface waters of the Yellow Sea.</title>
        <authorList>
            <person name="Xue H."/>
            <person name="Zhang D."/>
        </authorList>
    </citation>
    <scope>NUCLEOTIDE SEQUENCE</scope>
    <source>
        <strain evidence="1">XHP0099</strain>
    </source>
</reference>
<dbReference type="PIRSF" id="PIRSF003109">
    <property type="entry name" value="McrC"/>
    <property type="match status" value="1"/>
</dbReference>
<keyword evidence="1" id="KW-0378">Hydrolase</keyword>
<proteinExistence type="predicted"/>
<dbReference type="EC" id="3.1.21.-" evidence="1"/>
<evidence type="ECO:0000313" key="1">
    <source>
        <dbReference type="EMBL" id="MBU3032343.1"/>
    </source>
</evidence>
<dbReference type="InterPro" id="IPR014407">
    <property type="entry name" value="McrC_bac"/>
</dbReference>
<comment type="caution">
    <text evidence="1">The sequence shown here is derived from an EMBL/GenBank/DDBJ whole genome shotgun (WGS) entry which is preliminary data.</text>
</comment>
<keyword evidence="2" id="KW-1185">Reference proteome</keyword>
<accession>A0ABS6AP09</accession>